<dbReference type="InterPro" id="IPR010666">
    <property type="entry name" value="Znf_GRF"/>
</dbReference>
<evidence type="ECO:0000256" key="4">
    <source>
        <dbReference type="PROSITE-ProRule" id="PRU01343"/>
    </source>
</evidence>
<dbReference type="Proteomes" id="UP000275267">
    <property type="component" value="Unassembled WGS sequence"/>
</dbReference>
<dbReference type="OrthoDB" id="691490at2759"/>
<evidence type="ECO:0000256" key="6">
    <source>
        <dbReference type="SAM" id="Phobius"/>
    </source>
</evidence>
<keyword evidence="9" id="KW-1185">Reference proteome</keyword>
<dbReference type="EMBL" id="PQIB02000013">
    <property type="protein sequence ID" value="RLM73101.1"/>
    <property type="molecule type" value="Genomic_DNA"/>
</dbReference>
<keyword evidence="1" id="KW-0479">Metal-binding</keyword>
<accession>A0A3L6Q4P5</accession>
<reference evidence="9" key="1">
    <citation type="journal article" date="2019" name="Nat. Commun.">
        <title>The genome of broomcorn millet.</title>
        <authorList>
            <person name="Zou C."/>
            <person name="Miki D."/>
            <person name="Li D."/>
            <person name="Tang Q."/>
            <person name="Xiao L."/>
            <person name="Rajput S."/>
            <person name="Deng P."/>
            <person name="Jia W."/>
            <person name="Huang R."/>
            <person name="Zhang M."/>
            <person name="Sun Y."/>
            <person name="Hu J."/>
            <person name="Fu X."/>
            <person name="Schnable P.S."/>
            <person name="Li F."/>
            <person name="Zhang H."/>
            <person name="Feng B."/>
            <person name="Zhu X."/>
            <person name="Liu R."/>
            <person name="Schnable J.C."/>
            <person name="Zhu J.-K."/>
            <person name="Zhang H."/>
        </authorList>
    </citation>
    <scope>NUCLEOTIDE SEQUENCE [LARGE SCALE GENOMIC DNA]</scope>
</reference>
<keyword evidence="3" id="KW-0862">Zinc</keyword>
<keyword evidence="6" id="KW-0812">Transmembrane</keyword>
<evidence type="ECO:0000313" key="9">
    <source>
        <dbReference type="Proteomes" id="UP000275267"/>
    </source>
</evidence>
<evidence type="ECO:0000256" key="2">
    <source>
        <dbReference type="ARBA" id="ARBA00022771"/>
    </source>
</evidence>
<keyword evidence="2 4" id="KW-0863">Zinc-finger</keyword>
<feature type="transmembrane region" description="Helical" evidence="6">
    <location>
        <begin position="149"/>
        <end position="171"/>
    </location>
</feature>
<proteinExistence type="predicted"/>
<evidence type="ECO:0000256" key="5">
    <source>
        <dbReference type="SAM" id="Coils"/>
    </source>
</evidence>
<name>A0A3L6Q4P5_PANMI</name>
<feature type="coiled-coil region" evidence="5">
    <location>
        <begin position="109"/>
        <end position="136"/>
    </location>
</feature>
<evidence type="ECO:0000256" key="1">
    <source>
        <dbReference type="ARBA" id="ARBA00022723"/>
    </source>
</evidence>
<protein>
    <recommendedName>
        <fullName evidence="7">GRF-type domain-containing protein</fullName>
    </recommendedName>
</protein>
<evidence type="ECO:0000259" key="7">
    <source>
        <dbReference type="PROSITE" id="PS51999"/>
    </source>
</evidence>
<keyword evidence="5" id="KW-0175">Coiled coil</keyword>
<sequence length="172" mass="19651">MGSPVAYRAAPLAYELAVMCRCGLKFPRWISWSDENPGHRYYRCRRSKSEMDCAYLVWIDPEPTPFMKTLLLDLRDVVWRLKKENANLKIRLHDGEEVIQLQEMNQALARDNIDKIEELKAKDMKLEEQNATLQVMAAEISSRSACSSFYSVVAVFAVALGVGMLLGRVMFA</sequence>
<dbReference type="PANTHER" id="PTHR33248">
    <property type="entry name" value="ZINC ION-BINDING PROTEIN"/>
    <property type="match status" value="1"/>
</dbReference>
<dbReference type="AlphaFoldDB" id="A0A3L6Q4P5"/>
<feature type="domain" description="GRF-type" evidence="7">
    <location>
        <begin position="20"/>
        <end position="62"/>
    </location>
</feature>
<gene>
    <name evidence="8" type="ORF">C2845_PM15G02860</name>
</gene>
<keyword evidence="6" id="KW-1133">Transmembrane helix</keyword>
<comment type="caution">
    <text evidence="8">The sequence shown here is derived from an EMBL/GenBank/DDBJ whole genome shotgun (WGS) entry which is preliminary data.</text>
</comment>
<dbReference type="GO" id="GO:0008270">
    <property type="term" value="F:zinc ion binding"/>
    <property type="evidence" value="ECO:0007669"/>
    <property type="project" value="UniProtKB-KW"/>
</dbReference>
<organism evidence="8 9">
    <name type="scientific">Panicum miliaceum</name>
    <name type="common">Proso millet</name>
    <name type="synonym">Broomcorn millet</name>
    <dbReference type="NCBI Taxonomy" id="4540"/>
    <lineage>
        <taxon>Eukaryota</taxon>
        <taxon>Viridiplantae</taxon>
        <taxon>Streptophyta</taxon>
        <taxon>Embryophyta</taxon>
        <taxon>Tracheophyta</taxon>
        <taxon>Spermatophyta</taxon>
        <taxon>Magnoliopsida</taxon>
        <taxon>Liliopsida</taxon>
        <taxon>Poales</taxon>
        <taxon>Poaceae</taxon>
        <taxon>PACMAD clade</taxon>
        <taxon>Panicoideae</taxon>
        <taxon>Panicodae</taxon>
        <taxon>Paniceae</taxon>
        <taxon>Panicinae</taxon>
        <taxon>Panicum</taxon>
        <taxon>Panicum sect. Panicum</taxon>
    </lineage>
</organism>
<dbReference type="PROSITE" id="PS51999">
    <property type="entry name" value="ZF_GRF"/>
    <property type="match status" value="1"/>
</dbReference>
<evidence type="ECO:0000256" key="3">
    <source>
        <dbReference type="ARBA" id="ARBA00022833"/>
    </source>
</evidence>
<keyword evidence="6" id="KW-0472">Membrane</keyword>
<evidence type="ECO:0000313" key="8">
    <source>
        <dbReference type="EMBL" id="RLM73101.1"/>
    </source>
</evidence>